<dbReference type="Pfam" id="PF14384">
    <property type="entry name" value="BrnA_antitoxin"/>
    <property type="match status" value="1"/>
</dbReference>
<dbReference type="STRING" id="1867956.BJF95_09200"/>
<dbReference type="OrthoDB" id="361944at2"/>
<protein>
    <recommendedName>
        <fullName evidence="4">BrnA antitoxin family protein</fullName>
    </recommendedName>
</protein>
<dbReference type="RefSeq" id="WP_075640174.1">
    <property type="nucleotide sequence ID" value="NZ_MKIM01000027.1"/>
</dbReference>
<keyword evidence="3" id="KW-1185">Reference proteome</keyword>
<gene>
    <name evidence="2" type="ORF">BJF95_09200</name>
</gene>
<dbReference type="InterPro" id="IPR025528">
    <property type="entry name" value="BrnA_antitoxin"/>
</dbReference>
<name>A0A1Q8ZRG1_9HYPH</name>
<evidence type="ECO:0008006" key="4">
    <source>
        <dbReference type="Google" id="ProtNLM"/>
    </source>
</evidence>
<dbReference type="EMBL" id="MKIM01000027">
    <property type="protein sequence ID" value="OLP44665.1"/>
    <property type="molecule type" value="Genomic_DNA"/>
</dbReference>
<dbReference type="AlphaFoldDB" id="A0A1Q8ZRG1"/>
<evidence type="ECO:0000313" key="2">
    <source>
        <dbReference type="EMBL" id="OLP44665.1"/>
    </source>
</evidence>
<reference evidence="2 3" key="1">
    <citation type="submission" date="2016-09" db="EMBL/GenBank/DDBJ databases">
        <title>Rhizobium oryziradicis sp. nov., isolated from the root of rice.</title>
        <authorList>
            <person name="Zhao J."/>
            <person name="Zhang X."/>
        </authorList>
    </citation>
    <scope>NUCLEOTIDE SEQUENCE [LARGE SCALE GENOMIC DNA]</scope>
    <source>
        <strain evidence="2 3">N19</strain>
    </source>
</reference>
<proteinExistence type="predicted"/>
<evidence type="ECO:0000256" key="1">
    <source>
        <dbReference type="SAM" id="MobiDB-lite"/>
    </source>
</evidence>
<comment type="caution">
    <text evidence="2">The sequence shown here is derived from an EMBL/GenBank/DDBJ whole genome shotgun (WGS) entry which is preliminary data.</text>
</comment>
<accession>A0A1Q8ZRG1</accession>
<feature type="region of interest" description="Disordered" evidence="1">
    <location>
        <begin position="1"/>
        <end position="23"/>
    </location>
</feature>
<organism evidence="2 3">
    <name type="scientific">Rhizobium oryziradicis</name>
    <dbReference type="NCBI Taxonomy" id="1867956"/>
    <lineage>
        <taxon>Bacteria</taxon>
        <taxon>Pseudomonadati</taxon>
        <taxon>Pseudomonadota</taxon>
        <taxon>Alphaproteobacteria</taxon>
        <taxon>Hyphomicrobiales</taxon>
        <taxon>Rhizobiaceae</taxon>
        <taxon>Rhizobium/Agrobacterium group</taxon>
        <taxon>Rhizobium</taxon>
    </lineage>
</organism>
<feature type="compositionally biased region" description="Polar residues" evidence="1">
    <location>
        <begin position="8"/>
        <end position="18"/>
    </location>
</feature>
<sequence length="105" mass="11636">MGTKHPTKTSFEPGNGYTQEDWDAVDSPELTDEDLANMRPAKDVLPASLFESLTNARKTRGRPKVEKPLVPVTLRLEPDVLEAFKASGKDWRGKMNEALRKAAGI</sequence>
<evidence type="ECO:0000313" key="3">
    <source>
        <dbReference type="Proteomes" id="UP000186894"/>
    </source>
</evidence>
<dbReference type="Proteomes" id="UP000186894">
    <property type="component" value="Unassembled WGS sequence"/>
</dbReference>